<dbReference type="AlphaFoldDB" id="A0A4Z2IR15"/>
<reference evidence="3 4" key="1">
    <citation type="submission" date="2019-03" db="EMBL/GenBank/DDBJ databases">
        <title>First draft genome of Liparis tanakae, snailfish: a comprehensive survey of snailfish specific genes.</title>
        <authorList>
            <person name="Kim W."/>
            <person name="Song I."/>
            <person name="Jeong J.-H."/>
            <person name="Kim D."/>
            <person name="Kim S."/>
            <person name="Ryu S."/>
            <person name="Song J.Y."/>
            <person name="Lee S.K."/>
        </authorList>
    </citation>
    <scope>NUCLEOTIDE SEQUENCE [LARGE SCALE GENOMIC DNA]</scope>
    <source>
        <tissue evidence="3">Muscle</tissue>
    </source>
</reference>
<feature type="chain" id="PRO_5021342744" evidence="2">
    <location>
        <begin position="19"/>
        <end position="471"/>
    </location>
</feature>
<organism evidence="3 4">
    <name type="scientific">Liparis tanakae</name>
    <name type="common">Tanaka's snailfish</name>
    <dbReference type="NCBI Taxonomy" id="230148"/>
    <lineage>
        <taxon>Eukaryota</taxon>
        <taxon>Metazoa</taxon>
        <taxon>Chordata</taxon>
        <taxon>Craniata</taxon>
        <taxon>Vertebrata</taxon>
        <taxon>Euteleostomi</taxon>
        <taxon>Actinopterygii</taxon>
        <taxon>Neopterygii</taxon>
        <taxon>Teleostei</taxon>
        <taxon>Neoteleostei</taxon>
        <taxon>Acanthomorphata</taxon>
        <taxon>Eupercaria</taxon>
        <taxon>Perciformes</taxon>
        <taxon>Cottioidei</taxon>
        <taxon>Cottales</taxon>
        <taxon>Liparidae</taxon>
        <taxon>Liparis</taxon>
    </lineage>
</organism>
<evidence type="ECO:0000256" key="2">
    <source>
        <dbReference type="SAM" id="SignalP"/>
    </source>
</evidence>
<dbReference type="Proteomes" id="UP000314294">
    <property type="component" value="Unassembled WGS sequence"/>
</dbReference>
<keyword evidence="4" id="KW-1185">Reference proteome</keyword>
<sequence length="471" mass="53816">MAFWISSSTLLFFTFWKGHNFLRLLDEADAVVEVRLEPLEMRLHVPRLPSRTIIRGMDLTQSLIYHTRSVHREQQTPGVSRVLTISISLCISLSLVLSLSPSPEICRFTRSTSFSRERINPSSRSRSCFSWFMSAHLSSTCLCRLLACDHATVHRGEERKKGGINERRAGRKKDAVAENRNCGPPFETRHSTLPSDTIWSRRALLLLLTDLNQEPSLLLQLGLVELRQLLEGLDVALLRRPQLHLKISLHTLMFMLKILSSALLVGDLPHQQAAILRHRQQELIVKSDHHLRTHKIEHVLKRGDGVDVDDVCVDCRKHVATVAEGTLKMCREKVLKKQQHSNETPRTVNSLTVRMSSMSRFISLSLSEKPTRMKRPLGCRATLCASSWNSLYSSNNLVTEHRGGAMERHGSVSSACHTSYNHDTEHMARQFQMRTEWSRELVATRGFLMQTDKPVMDLEWKDCERNSKCSF</sequence>
<dbReference type="EMBL" id="SRLO01000063">
    <property type="protein sequence ID" value="TNN79623.1"/>
    <property type="molecule type" value="Genomic_DNA"/>
</dbReference>
<gene>
    <name evidence="3" type="ORF">EYF80_010205</name>
</gene>
<feature type="signal peptide" evidence="2">
    <location>
        <begin position="1"/>
        <end position="18"/>
    </location>
</feature>
<name>A0A4Z2IR15_9TELE</name>
<evidence type="ECO:0000313" key="3">
    <source>
        <dbReference type="EMBL" id="TNN79623.1"/>
    </source>
</evidence>
<feature type="region of interest" description="Disordered" evidence="1">
    <location>
        <begin position="157"/>
        <end position="189"/>
    </location>
</feature>
<proteinExistence type="predicted"/>
<comment type="caution">
    <text evidence="3">The sequence shown here is derived from an EMBL/GenBank/DDBJ whole genome shotgun (WGS) entry which is preliminary data.</text>
</comment>
<evidence type="ECO:0000256" key="1">
    <source>
        <dbReference type="SAM" id="MobiDB-lite"/>
    </source>
</evidence>
<keyword evidence="2" id="KW-0732">Signal</keyword>
<feature type="compositionally biased region" description="Basic and acidic residues" evidence="1">
    <location>
        <begin position="157"/>
        <end position="177"/>
    </location>
</feature>
<evidence type="ECO:0000313" key="4">
    <source>
        <dbReference type="Proteomes" id="UP000314294"/>
    </source>
</evidence>
<protein>
    <submittedName>
        <fullName evidence="3">Uncharacterized protein</fullName>
    </submittedName>
</protein>
<accession>A0A4Z2IR15</accession>